<sequence>MKIAFYAPMKSPEDPRPSGDRTVARQLLAALRLGGHEVDIASTFRSWDSGSPERQARIEALGRRLANRIVKRARGGPRPYDLWFTYHLYHKAPDWLGPLVAQSLAIPYVVAEASVANKRREGAFATGYRGSLEALRAASLVVGLNPADRAGVEPHLLPGAAYRDLPPWLDARPFLQASLSRPEARSALAARFAGSVGPEPILLAVGMMRKDQKRLSYLCLVEALARVSQPFKLAIVGTGPVEAEIRQAFAPFGANVVFLGAQLPEAMPEIYAGADLLVWPAIKEAFGMALLEAQAAGTPVIAGASGGVAAIVEDGVTGRLTPEGDAAAFAAALQDCLAAGDRLRAMGEAALGRVAERHDLPAAAKALDAMLQTLARSTDPFLSKAI</sequence>
<dbReference type="GO" id="GO:0016758">
    <property type="term" value="F:hexosyltransferase activity"/>
    <property type="evidence" value="ECO:0007669"/>
    <property type="project" value="TreeGrafter"/>
</dbReference>
<dbReference type="RefSeq" id="WP_084411761.1">
    <property type="nucleotide sequence ID" value="NZ_FWXR01000019.1"/>
</dbReference>
<evidence type="ECO:0000313" key="1">
    <source>
        <dbReference type="EMBL" id="SMD02652.1"/>
    </source>
</evidence>
<dbReference type="Gene3D" id="3.40.50.2000">
    <property type="entry name" value="Glycogen Phosphorylase B"/>
    <property type="match status" value="2"/>
</dbReference>
<organism evidence="1 2">
    <name type="scientific">Fulvimarina manganoxydans</name>
    <dbReference type="NCBI Taxonomy" id="937218"/>
    <lineage>
        <taxon>Bacteria</taxon>
        <taxon>Pseudomonadati</taxon>
        <taxon>Pseudomonadota</taxon>
        <taxon>Alphaproteobacteria</taxon>
        <taxon>Hyphomicrobiales</taxon>
        <taxon>Aurantimonadaceae</taxon>
        <taxon>Fulvimarina</taxon>
    </lineage>
</organism>
<dbReference type="AlphaFoldDB" id="A0A1W2DZV4"/>
<dbReference type="PANTHER" id="PTHR45947:SF3">
    <property type="entry name" value="SULFOQUINOVOSYL TRANSFERASE SQD2"/>
    <property type="match status" value="1"/>
</dbReference>
<dbReference type="SUPFAM" id="SSF53756">
    <property type="entry name" value="UDP-Glycosyltransferase/glycogen phosphorylase"/>
    <property type="match status" value="1"/>
</dbReference>
<evidence type="ECO:0000313" key="2">
    <source>
        <dbReference type="Proteomes" id="UP000192656"/>
    </source>
</evidence>
<gene>
    <name evidence="1" type="ORF">SAMN06297251_11928</name>
</gene>
<dbReference type="CDD" id="cd03801">
    <property type="entry name" value="GT4_PimA-like"/>
    <property type="match status" value="1"/>
</dbReference>
<protein>
    <submittedName>
        <fullName evidence="1">Glycosyltransferase involved in cell wall bisynthesis</fullName>
    </submittedName>
</protein>
<dbReference type="Pfam" id="PF13692">
    <property type="entry name" value="Glyco_trans_1_4"/>
    <property type="match status" value="1"/>
</dbReference>
<dbReference type="Proteomes" id="UP000192656">
    <property type="component" value="Unassembled WGS sequence"/>
</dbReference>
<keyword evidence="2" id="KW-1185">Reference proteome</keyword>
<dbReference type="STRING" id="937218.SAMN06297251_11928"/>
<reference evidence="1 2" key="1">
    <citation type="submission" date="2017-04" db="EMBL/GenBank/DDBJ databases">
        <authorList>
            <person name="Afonso C.L."/>
            <person name="Miller P.J."/>
            <person name="Scott M.A."/>
            <person name="Spackman E."/>
            <person name="Goraichik I."/>
            <person name="Dimitrov K.M."/>
            <person name="Suarez D.L."/>
            <person name="Swayne D.E."/>
        </authorList>
    </citation>
    <scope>NUCLEOTIDE SEQUENCE [LARGE SCALE GENOMIC DNA]</scope>
    <source>
        <strain evidence="1 2">CGMCC 1.10972</strain>
    </source>
</reference>
<proteinExistence type="predicted"/>
<dbReference type="PANTHER" id="PTHR45947">
    <property type="entry name" value="SULFOQUINOVOSYL TRANSFERASE SQD2"/>
    <property type="match status" value="1"/>
</dbReference>
<keyword evidence="1" id="KW-0808">Transferase</keyword>
<accession>A0A1W2DZV4</accession>
<dbReference type="EMBL" id="FWXR01000019">
    <property type="protein sequence ID" value="SMD02652.1"/>
    <property type="molecule type" value="Genomic_DNA"/>
</dbReference>
<dbReference type="InterPro" id="IPR050194">
    <property type="entry name" value="Glycosyltransferase_grp1"/>
</dbReference>
<name>A0A1W2DZV4_9HYPH</name>
<dbReference type="OrthoDB" id="5443996at2"/>